<dbReference type="GO" id="GO:0003676">
    <property type="term" value="F:nucleic acid binding"/>
    <property type="evidence" value="ECO:0007669"/>
    <property type="project" value="InterPro"/>
</dbReference>
<name>A0A8H6I2X1_9AGAR</name>
<evidence type="ECO:0000313" key="3">
    <source>
        <dbReference type="Proteomes" id="UP000521943"/>
    </source>
</evidence>
<dbReference type="Proteomes" id="UP000521943">
    <property type="component" value="Unassembled WGS sequence"/>
</dbReference>
<reference evidence="2 3" key="1">
    <citation type="submission" date="2020-07" db="EMBL/GenBank/DDBJ databases">
        <title>Comparative genomics of pyrophilous fungi reveals a link between fire events and developmental genes.</title>
        <authorList>
            <consortium name="DOE Joint Genome Institute"/>
            <person name="Steindorff A.S."/>
            <person name="Carver A."/>
            <person name="Calhoun S."/>
            <person name="Stillman K."/>
            <person name="Liu H."/>
            <person name="Lipzen A."/>
            <person name="Pangilinan J."/>
            <person name="Labutti K."/>
            <person name="Bruns T.D."/>
            <person name="Grigoriev I.V."/>
        </authorList>
    </citation>
    <scope>NUCLEOTIDE SEQUENCE [LARGE SCALE GENOMIC DNA]</scope>
    <source>
        <strain evidence="2 3">CBS 144469</strain>
    </source>
</reference>
<dbReference type="OrthoDB" id="4230923at2759"/>
<proteinExistence type="predicted"/>
<dbReference type="EMBL" id="JACGCI010000021">
    <property type="protein sequence ID" value="KAF6757721.1"/>
    <property type="molecule type" value="Genomic_DNA"/>
</dbReference>
<dbReference type="InterPro" id="IPR036875">
    <property type="entry name" value="Znf_CCHC_sf"/>
</dbReference>
<evidence type="ECO:0000313" key="2">
    <source>
        <dbReference type="EMBL" id="KAF6757721.1"/>
    </source>
</evidence>
<gene>
    <name evidence="2" type="ORF">DFP72DRAFT_808842</name>
</gene>
<dbReference type="SUPFAM" id="SSF57756">
    <property type="entry name" value="Retrovirus zinc finger-like domains"/>
    <property type="match status" value="1"/>
</dbReference>
<keyword evidence="1" id="KW-0507">mRNA processing</keyword>
<keyword evidence="3" id="KW-1185">Reference proteome</keyword>
<sequence length="189" mass="21494">MRVTGQDTIQVELASDKDAQWLRTDGNMEKLGVALSGEIEEQTASMIIERIPITFNLATGIKEVEEANGYKRGDIISARWLKAEMNRYQGQLQAHAIVIFRNADTANRARNGRLVICGVMMTIRKDIKRPRPPQCYKSQLFGHYTKDCRSKTNICRMCRTSGHKTRECTTPQTRRCISCKGSNHASWDK</sequence>
<dbReference type="GO" id="GO:0006397">
    <property type="term" value="P:mRNA processing"/>
    <property type="evidence" value="ECO:0007669"/>
    <property type="project" value="UniProtKB-KW"/>
</dbReference>
<accession>A0A8H6I2X1</accession>
<comment type="caution">
    <text evidence="2">The sequence shown here is derived from an EMBL/GenBank/DDBJ whole genome shotgun (WGS) entry which is preliminary data.</text>
</comment>
<organism evidence="2 3">
    <name type="scientific">Ephemerocybe angulata</name>
    <dbReference type="NCBI Taxonomy" id="980116"/>
    <lineage>
        <taxon>Eukaryota</taxon>
        <taxon>Fungi</taxon>
        <taxon>Dikarya</taxon>
        <taxon>Basidiomycota</taxon>
        <taxon>Agaricomycotina</taxon>
        <taxon>Agaricomycetes</taxon>
        <taxon>Agaricomycetidae</taxon>
        <taxon>Agaricales</taxon>
        <taxon>Agaricineae</taxon>
        <taxon>Psathyrellaceae</taxon>
        <taxon>Ephemerocybe</taxon>
    </lineage>
</organism>
<evidence type="ECO:0008006" key="4">
    <source>
        <dbReference type="Google" id="ProtNLM"/>
    </source>
</evidence>
<evidence type="ECO:0000256" key="1">
    <source>
        <dbReference type="ARBA" id="ARBA00022664"/>
    </source>
</evidence>
<dbReference type="GO" id="GO:0008270">
    <property type="term" value="F:zinc ion binding"/>
    <property type="evidence" value="ECO:0007669"/>
    <property type="project" value="InterPro"/>
</dbReference>
<dbReference type="AlphaFoldDB" id="A0A8H6I2X1"/>
<protein>
    <recommendedName>
        <fullName evidence="4">CCHC-type domain-containing protein</fullName>
    </recommendedName>
</protein>